<comment type="caution">
    <text evidence="1">The sequence shown here is derived from an EMBL/GenBank/DDBJ whole genome shotgun (WGS) entry which is preliminary data.</text>
</comment>
<protein>
    <submittedName>
        <fullName evidence="1">Uncharacterized protein</fullName>
    </submittedName>
</protein>
<accession>A0ABU6SSQ7</accession>
<gene>
    <name evidence="1" type="ORF">PIB30_083873</name>
</gene>
<proteinExistence type="predicted"/>
<reference evidence="1 2" key="1">
    <citation type="journal article" date="2023" name="Plants (Basel)">
        <title>Bridging the Gap: Combining Genomics and Transcriptomics Approaches to Understand Stylosanthes scabra, an Orphan Legume from the Brazilian Caatinga.</title>
        <authorList>
            <person name="Ferreira-Neto J.R.C."/>
            <person name="da Silva M.D."/>
            <person name="Binneck E."/>
            <person name="de Melo N.F."/>
            <person name="da Silva R.H."/>
            <person name="de Melo A.L.T.M."/>
            <person name="Pandolfi V."/>
            <person name="Bustamante F.O."/>
            <person name="Brasileiro-Vidal A.C."/>
            <person name="Benko-Iseppon A.M."/>
        </authorList>
    </citation>
    <scope>NUCLEOTIDE SEQUENCE [LARGE SCALE GENOMIC DNA]</scope>
    <source>
        <tissue evidence="1">Leaves</tissue>
    </source>
</reference>
<dbReference type="Proteomes" id="UP001341840">
    <property type="component" value="Unassembled WGS sequence"/>
</dbReference>
<organism evidence="1 2">
    <name type="scientific">Stylosanthes scabra</name>
    <dbReference type="NCBI Taxonomy" id="79078"/>
    <lineage>
        <taxon>Eukaryota</taxon>
        <taxon>Viridiplantae</taxon>
        <taxon>Streptophyta</taxon>
        <taxon>Embryophyta</taxon>
        <taxon>Tracheophyta</taxon>
        <taxon>Spermatophyta</taxon>
        <taxon>Magnoliopsida</taxon>
        <taxon>eudicotyledons</taxon>
        <taxon>Gunneridae</taxon>
        <taxon>Pentapetalae</taxon>
        <taxon>rosids</taxon>
        <taxon>fabids</taxon>
        <taxon>Fabales</taxon>
        <taxon>Fabaceae</taxon>
        <taxon>Papilionoideae</taxon>
        <taxon>50 kb inversion clade</taxon>
        <taxon>dalbergioids sensu lato</taxon>
        <taxon>Dalbergieae</taxon>
        <taxon>Pterocarpus clade</taxon>
        <taxon>Stylosanthes</taxon>
    </lineage>
</organism>
<sequence length="69" mass="7750">MIFFLLKRIKYERWGRGLAKGTKSTRLLQNNAISASPEHLSKKNSITGASPQTLSNIEGLTLVVLLFQY</sequence>
<keyword evidence="2" id="KW-1185">Reference proteome</keyword>
<evidence type="ECO:0000313" key="2">
    <source>
        <dbReference type="Proteomes" id="UP001341840"/>
    </source>
</evidence>
<name>A0ABU6SSQ7_9FABA</name>
<evidence type="ECO:0000313" key="1">
    <source>
        <dbReference type="EMBL" id="MED6139442.1"/>
    </source>
</evidence>
<dbReference type="EMBL" id="JASCZI010061757">
    <property type="protein sequence ID" value="MED6139442.1"/>
    <property type="molecule type" value="Genomic_DNA"/>
</dbReference>